<keyword evidence="1" id="KW-0472">Membrane</keyword>
<protein>
    <submittedName>
        <fullName evidence="2">Uncharacterized protein</fullName>
    </submittedName>
</protein>
<dbReference type="Proteomes" id="UP000055590">
    <property type="component" value="Chromosome"/>
</dbReference>
<evidence type="ECO:0000256" key="1">
    <source>
        <dbReference type="SAM" id="Phobius"/>
    </source>
</evidence>
<gene>
    <name evidence="2" type="ORF">AKJ08_0491</name>
</gene>
<dbReference type="KEGG" id="vin:AKJ08_0491"/>
<sequence>MVGGGAMGWQRSRREVSRARIGEAAQVGAAVAALLALAALVWFSGCSGGR</sequence>
<dbReference type="AlphaFoldDB" id="A0A0K1PAG2"/>
<keyword evidence="1" id="KW-1133">Transmembrane helix</keyword>
<feature type="transmembrane region" description="Helical" evidence="1">
    <location>
        <begin position="21"/>
        <end position="43"/>
    </location>
</feature>
<evidence type="ECO:0000313" key="2">
    <source>
        <dbReference type="EMBL" id="AKU90104.1"/>
    </source>
</evidence>
<dbReference type="STRING" id="1391653.AKJ08_0491"/>
<proteinExistence type="predicted"/>
<dbReference type="EMBL" id="CP012332">
    <property type="protein sequence ID" value="AKU90104.1"/>
    <property type="molecule type" value="Genomic_DNA"/>
</dbReference>
<evidence type="ECO:0000313" key="3">
    <source>
        <dbReference type="Proteomes" id="UP000055590"/>
    </source>
</evidence>
<organism evidence="2 3">
    <name type="scientific">Vulgatibacter incomptus</name>
    <dbReference type="NCBI Taxonomy" id="1391653"/>
    <lineage>
        <taxon>Bacteria</taxon>
        <taxon>Pseudomonadati</taxon>
        <taxon>Myxococcota</taxon>
        <taxon>Myxococcia</taxon>
        <taxon>Myxococcales</taxon>
        <taxon>Cystobacterineae</taxon>
        <taxon>Vulgatibacteraceae</taxon>
        <taxon>Vulgatibacter</taxon>
    </lineage>
</organism>
<reference evidence="2 3" key="1">
    <citation type="submission" date="2015-08" db="EMBL/GenBank/DDBJ databases">
        <authorList>
            <person name="Babu N.S."/>
            <person name="Beckwith C.J."/>
            <person name="Beseler K.G."/>
            <person name="Brison A."/>
            <person name="Carone J.V."/>
            <person name="Caskin T.P."/>
            <person name="Diamond M."/>
            <person name="Durham M.E."/>
            <person name="Foxe J.M."/>
            <person name="Go M."/>
            <person name="Henderson B.A."/>
            <person name="Jones I.B."/>
            <person name="McGettigan J.A."/>
            <person name="Micheletti S.J."/>
            <person name="Nasrallah M.E."/>
            <person name="Ortiz D."/>
            <person name="Piller C.R."/>
            <person name="Privatt S.R."/>
            <person name="Schneider S.L."/>
            <person name="Sharp S."/>
            <person name="Smith T.C."/>
            <person name="Stanton J.D."/>
            <person name="Ullery H.E."/>
            <person name="Wilson R.J."/>
            <person name="Serrano M.G."/>
            <person name="Buck G."/>
            <person name="Lee V."/>
            <person name="Wang Y."/>
            <person name="Carvalho R."/>
            <person name="Voegtly L."/>
            <person name="Shi R."/>
            <person name="Duckworth R."/>
            <person name="Johnson A."/>
            <person name="Loviza R."/>
            <person name="Walstead R."/>
            <person name="Shah Z."/>
            <person name="Kiflezghi M."/>
            <person name="Wade K."/>
            <person name="Ball S.L."/>
            <person name="Bradley K.W."/>
            <person name="Asai D.J."/>
            <person name="Bowman C.A."/>
            <person name="Russell D.A."/>
            <person name="Pope W.H."/>
            <person name="Jacobs-Sera D."/>
            <person name="Hendrix R.W."/>
            <person name="Hatfull G.F."/>
        </authorList>
    </citation>
    <scope>NUCLEOTIDE SEQUENCE [LARGE SCALE GENOMIC DNA]</scope>
    <source>
        <strain evidence="2 3">DSM 27710</strain>
    </source>
</reference>
<keyword evidence="3" id="KW-1185">Reference proteome</keyword>
<accession>A0A0K1PAG2</accession>
<keyword evidence="1" id="KW-0812">Transmembrane</keyword>
<name>A0A0K1PAG2_9BACT</name>